<keyword evidence="3" id="KW-1185">Reference proteome</keyword>
<dbReference type="RefSeq" id="WP_189033796.1">
    <property type="nucleotide sequence ID" value="NZ_BMNE01000009.1"/>
</dbReference>
<evidence type="ECO:0000313" key="2">
    <source>
        <dbReference type="EMBL" id="GGN95421.1"/>
    </source>
</evidence>
<sequence length="143" mass="15681">MPYQAGSGHRDSPPRVHTPNNRHRAVDTSEDARHVLQLLTVMHGPVVLYLPSDSDGHTPICLRRSDFHPDLDDVLAGRTAGPAEFWMAGHFHVGLEDIDVSIDVHSVPGSERRTSSLETACGFRFALRIHAADDAVDLVEEAS</sequence>
<proteinExistence type="predicted"/>
<dbReference type="EMBL" id="BMNE01000009">
    <property type="protein sequence ID" value="GGN95421.1"/>
    <property type="molecule type" value="Genomic_DNA"/>
</dbReference>
<gene>
    <name evidence="2" type="ORF">GCM10011610_59380</name>
</gene>
<evidence type="ECO:0000256" key="1">
    <source>
        <dbReference type="SAM" id="MobiDB-lite"/>
    </source>
</evidence>
<name>A0ABQ2KWF8_9NOCA</name>
<dbReference type="InterPro" id="IPR008497">
    <property type="entry name" value="DUF779"/>
</dbReference>
<organism evidence="2 3">
    <name type="scientific">Nocardia rhizosphaerihabitans</name>
    <dbReference type="NCBI Taxonomy" id="1691570"/>
    <lineage>
        <taxon>Bacteria</taxon>
        <taxon>Bacillati</taxon>
        <taxon>Actinomycetota</taxon>
        <taxon>Actinomycetes</taxon>
        <taxon>Mycobacteriales</taxon>
        <taxon>Nocardiaceae</taxon>
        <taxon>Nocardia</taxon>
    </lineage>
</organism>
<dbReference type="Pfam" id="PF05610">
    <property type="entry name" value="DUF779"/>
    <property type="match status" value="1"/>
</dbReference>
<accession>A0ABQ2KWF8</accession>
<evidence type="ECO:0000313" key="3">
    <source>
        <dbReference type="Proteomes" id="UP000658127"/>
    </source>
</evidence>
<reference evidence="3" key="1">
    <citation type="journal article" date="2019" name="Int. J. Syst. Evol. Microbiol.">
        <title>The Global Catalogue of Microorganisms (GCM) 10K type strain sequencing project: providing services to taxonomists for standard genome sequencing and annotation.</title>
        <authorList>
            <consortium name="The Broad Institute Genomics Platform"/>
            <consortium name="The Broad Institute Genome Sequencing Center for Infectious Disease"/>
            <person name="Wu L."/>
            <person name="Ma J."/>
        </authorList>
    </citation>
    <scope>NUCLEOTIDE SEQUENCE [LARGE SCALE GENOMIC DNA]</scope>
    <source>
        <strain evidence="3">CGMCC 4.7329</strain>
    </source>
</reference>
<feature type="region of interest" description="Disordered" evidence="1">
    <location>
        <begin position="1"/>
        <end position="29"/>
    </location>
</feature>
<dbReference type="Proteomes" id="UP000658127">
    <property type="component" value="Unassembled WGS sequence"/>
</dbReference>
<comment type="caution">
    <text evidence="2">The sequence shown here is derived from an EMBL/GenBank/DDBJ whole genome shotgun (WGS) entry which is preliminary data.</text>
</comment>
<protein>
    <submittedName>
        <fullName evidence="2">Uncharacterized protein</fullName>
    </submittedName>
</protein>